<dbReference type="InterPro" id="IPR046177">
    <property type="entry name" value="DUF6186"/>
</dbReference>
<feature type="transmembrane region" description="Helical" evidence="1">
    <location>
        <begin position="41"/>
        <end position="63"/>
    </location>
</feature>
<keyword evidence="1" id="KW-1133">Transmembrane helix</keyword>
<evidence type="ECO:0000313" key="3">
    <source>
        <dbReference type="Proteomes" id="UP000539111"/>
    </source>
</evidence>
<evidence type="ECO:0000313" key="2">
    <source>
        <dbReference type="EMBL" id="NYI67708.1"/>
    </source>
</evidence>
<proteinExistence type="predicted"/>
<keyword evidence="3" id="KW-1185">Reference proteome</keyword>
<reference evidence="2 3" key="1">
    <citation type="submission" date="2020-07" db="EMBL/GenBank/DDBJ databases">
        <title>Sequencing the genomes of 1000 actinobacteria strains.</title>
        <authorList>
            <person name="Klenk H.-P."/>
        </authorList>
    </citation>
    <scope>NUCLEOTIDE SEQUENCE [LARGE SCALE GENOMIC DNA]</scope>
    <source>
        <strain evidence="2 3">DSM 26341</strain>
    </source>
</reference>
<keyword evidence="1" id="KW-0812">Transmembrane</keyword>
<name>A0A7Z0D2K2_9MICO</name>
<keyword evidence="1" id="KW-0472">Membrane</keyword>
<dbReference type="EMBL" id="JACBZP010000001">
    <property type="protein sequence ID" value="NYI67708.1"/>
    <property type="molecule type" value="Genomic_DNA"/>
</dbReference>
<organism evidence="2 3">
    <name type="scientific">Spelaeicoccus albus</name>
    <dbReference type="NCBI Taxonomy" id="1280376"/>
    <lineage>
        <taxon>Bacteria</taxon>
        <taxon>Bacillati</taxon>
        <taxon>Actinomycetota</taxon>
        <taxon>Actinomycetes</taxon>
        <taxon>Micrococcales</taxon>
        <taxon>Brevibacteriaceae</taxon>
        <taxon>Spelaeicoccus</taxon>
    </lineage>
</organism>
<evidence type="ECO:0000256" key="1">
    <source>
        <dbReference type="SAM" id="Phobius"/>
    </source>
</evidence>
<dbReference type="Pfam" id="PF19684">
    <property type="entry name" value="DUF6186"/>
    <property type="match status" value="1"/>
</dbReference>
<comment type="caution">
    <text evidence="2">The sequence shown here is derived from an EMBL/GenBank/DDBJ whole genome shotgun (WGS) entry which is preliminary data.</text>
</comment>
<dbReference type="RefSeq" id="WP_179427865.1">
    <property type="nucleotide sequence ID" value="NZ_JACBZP010000001.1"/>
</dbReference>
<dbReference type="Proteomes" id="UP000539111">
    <property type="component" value="Unassembled WGS sequence"/>
</dbReference>
<protein>
    <submittedName>
        <fullName evidence="2">Uncharacterized protein</fullName>
    </submittedName>
</protein>
<sequence length="65" mass="7077">MMRDSTIAGFALCAAAVIVIAVWGAAGRALASFPALMKRVLASRSAAVVLVVFWWWAGWHFLVER</sequence>
<dbReference type="AlphaFoldDB" id="A0A7Z0D2K2"/>
<accession>A0A7Z0D2K2</accession>
<gene>
    <name evidence="2" type="ORF">BJY26_002014</name>
</gene>